<evidence type="ECO:0000256" key="4">
    <source>
        <dbReference type="PROSITE-ProRule" id="PRU00023"/>
    </source>
</evidence>
<dbReference type="Pfam" id="PF12796">
    <property type="entry name" value="Ank_2"/>
    <property type="match status" value="1"/>
</dbReference>
<evidence type="ECO:0000313" key="8">
    <source>
        <dbReference type="Proteomes" id="UP000781932"/>
    </source>
</evidence>
<dbReference type="RefSeq" id="XP_038740241.1">
    <property type="nucleotide sequence ID" value="XM_038894393.1"/>
</dbReference>
<reference evidence="7" key="1">
    <citation type="submission" date="2020-03" db="EMBL/GenBank/DDBJ databases">
        <authorList>
            <person name="He L."/>
        </authorList>
    </citation>
    <scope>NUCLEOTIDE SEQUENCE</scope>
    <source>
        <strain evidence="7">CkLH20</strain>
    </source>
</reference>
<dbReference type="GO" id="GO:0160107">
    <property type="term" value="F:tRNA (adenine(58)-N1)-methyltransferase activity"/>
    <property type="evidence" value="ECO:0007669"/>
    <property type="project" value="UniProtKB-EC"/>
</dbReference>
<dbReference type="PROSITE" id="PS50088">
    <property type="entry name" value="ANK_REPEAT"/>
    <property type="match status" value="2"/>
</dbReference>
<dbReference type="OrthoDB" id="5585464at2759"/>
<dbReference type="Pfam" id="PF00023">
    <property type="entry name" value="Ank"/>
    <property type="match status" value="1"/>
</dbReference>
<dbReference type="GO" id="GO:0030488">
    <property type="term" value="P:tRNA methylation"/>
    <property type="evidence" value="ECO:0007669"/>
    <property type="project" value="InterPro"/>
</dbReference>
<gene>
    <name evidence="7" type="ORF">CkaCkLH20_11679</name>
</gene>
<dbReference type="PANTHER" id="PTHR12133">
    <property type="entry name" value="TRNA (ADENINE(58)-N(1))-METHYLTRANSFERASE"/>
    <property type="match status" value="1"/>
</dbReference>
<evidence type="ECO:0000313" key="7">
    <source>
        <dbReference type="EMBL" id="KAF9870780.1"/>
    </source>
</evidence>
<evidence type="ECO:0000256" key="6">
    <source>
        <dbReference type="SAM" id="MobiDB-lite"/>
    </source>
</evidence>
<feature type="region of interest" description="Disordered" evidence="6">
    <location>
        <begin position="657"/>
        <end position="702"/>
    </location>
</feature>
<dbReference type="PANTHER" id="PTHR12133:SF1">
    <property type="entry name" value="TRNA (ADENINE(58)-N(1))-METHYLTRANSFERASE, MITOCHONDRIAL"/>
    <property type="match status" value="1"/>
</dbReference>
<feature type="compositionally biased region" description="Acidic residues" evidence="6">
    <location>
        <begin position="1402"/>
        <end position="1428"/>
    </location>
</feature>
<comment type="caution">
    <text evidence="7">The sequence shown here is derived from an EMBL/GenBank/DDBJ whole genome shotgun (WGS) entry which is preliminary data.</text>
</comment>
<evidence type="ECO:0000256" key="1">
    <source>
        <dbReference type="ARBA" id="ARBA00012796"/>
    </source>
</evidence>
<feature type="compositionally biased region" description="Acidic residues" evidence="6">
    <location>
        <begin position="683"/>
        <end position="692"/>
    </location>
</feature>
<keyword evidence="4" id="KW-0040">ANK repeat</keyword>
<dbReference type="InterPro" id="IPR029063">
    <property type="entry name" value="SAM-dependent_MTases_sf"/>
</dbReference>
<keyword evidence="8" id="KW-1185">Reference proteome</keyword>
<dbReference type="PROSITE" id="PS50297">
    <property type="entry name" value="ANK_REP_REGION"/>
    <property type="match status" value="1"/>
</dbReference>
<feature type="compositionally biased region" description="Basic and acidic residues" evidence="6">
    <location>
        <begin position="657"/>
        <end position="682"/>
    </location>
</feature>
<name>A0A9P6LFP2_9PEZI</name>
<sequence length="1437" mass="158924">MIQDVRGLASLAKMNRRLNAITTRPLYKQTINHNSNKTLLWASATGQIGTLDLLARNGQNIHVIVRGPHKSGHPRRAAYRSALDDAARHGQTRAAAWLLRRGADTNKHLVLCPLKTALLHEKYDVAHVLLSRWSSCSEAYWEVLWSLDGATVWQKALEADDVSAALGFPACVVADYISVILNGEAIAITEEERLIDAVGILLDPVEIVDAYRSQRRDTIPTRTPFDDTPEGEGKHKKRQQSEVTMAVFPNEILIYISREVDNIADLAALARTNYFLNVVTTPLLYQMEIRNGTKKGDHRLPVWAASKGYLRVLQLLKQHGLGSKDLNACRIHIRLNPRDGRDGRDYHIFKRIYGEDRAVNKFHGKKSAPIHHAALKGHTKVVEWLIQQGASMSKTSIGIIEWPVSNGLHWLWVPMAAMSPFTAMTLALAFKQYNVAQLLANNGAHVDRSYWLEDGCSIWEQALHDDYATPALTFASSTRRQRQMLDAEESAADTAEALIDPILALDAYHTRMGKRFSEQARMQSAVSTAREWIGRACQAWGTKGCRGHELNTSTTPTTTAAMTMATLEDLPSELLLHIAEELWELRGLASLAKMNHRLKAIANPILYQAAARKKKHNAFFHCARIGQMGNLEILRKNGQDLRVSISNSKELLKKAKHALKEKSRLGSEKAKKLREMGQKTDSDSSDDDDDEATSNGDFLTSTQHGMEKVYTGELFKNPNVREMNAISIAAVHGQAEVISWLISHGVSINIWSVNLCPCQGHDEEGAHNIAQTPLHLAICHGQFGAAHVLTANGASPECTDTDGTSMWQGAISSSQPAPALRFAASVAEAQASVAASFSPVDSIFADVTHHSGCIPTSVDDTHQFACIPTKETEAATQDASARNPTSIFGGESFGESSPTAGDPEILQPIQPTEDQTIDAVYTMLDPIAAIGAYSNSRQTEVKRWHGRKLELMAAHKCKIVKRADRRVRRKQNLLERMQWEAEKEAREQWRQTNYSLDVILGKMCRGWKSKKFHHQHDVIVLRQRGTREAKFHLSPPLRHDTPIKLNYGAKVNGSDIIGKTFTDSITDTDGRDVKLQEVTLAQYVTNSARVATPIYPQDAHTIISFLDINLPVPGEEEEYDDASLKPRPFEIFEAGTGMGALTLHLARAIHGANPPVPPNIREWLSTAPYEKNTLPRKVVTDADGLEYADAPHALELTDSTIESQHKVHTESRRAVIHTLDVNPTSSRMAHGLVRNFRRGRYLLDVDFHVSTIRSYLSSRLAESEGRSFLAHAILDLPASQDHADVVVDALLPGGKLVVFYPSITQVLEFVVWAKESGQPVTLDRVVELQTSTSLGDVGFRDGLGGRHWDVKVVDIRKAAKAGTKGVVCRPKVGSMVVGGGFVAVFSRMPNAVPAKDVVEQVEQSEAEDEVEDEVEGETQPEFETEVTSEDGAHTPMP</sequence>
<dbReference type="PROSITE" id="PS51620">
    <property type="entry name" value="SAM_TRM61"/>
    <property type="match status" value="1"/>
</dbReference>
<dbReference type="GO" id="GO:0005739">
    <property type="term" value="C:mitochondrion"/>
    <property type="evidence" value="ECO:0007669"/>
    <property type="project" value="TreeGrafter"/>
</dbReference>
<feature type="region of interest" description="Disordered" evidence="6">
    <location>
        <begin position="218"/>
        <end position="240"/>
    </location>
</feature>
<feature type="region of interest" description="Disordered" evidence="6">
    <location>
        <begin position="1399"/>
        <end position="1437"/>
    </location>
</feature>
<evidence type="ECO:0000256" key="2">
    <source>
        <dbReference type="ARBA" id="ARBA00015963"/>
    </source>
</evidence>
<proteinExistence type="predicted"/>
<dbReference type="SUPFAM" id="SSF48403">
    <property type="entry name" value="Ankyrin repeat"/>
    <property type="match status" value="2"/>
</dbReference>
<reference evidence="7" key="2">
    <citation type="submission" date="2020-11" db="EMBL/GenBank/DDBJ databases">
        <title>Whole genome sequencing of Colletotrichum sp.</title>
        <authorList>
            <person name="Li H."/>
        </authorList>
    </citation>
    <scope>NUCLEOTIDE SEQUENCE</scope>
    <source>
        <strain evidence="7">CkLH20</strain>
    </source>
</reference>
<feature type="repeat" description="ANK" evidence="4">
    <location>
        <begin position="365"/>
        <end position="397"/>
    </location>
</feature>
<dbReference type="SUPFAM" id="SSF53335">
    <property type="entry name" value="S-adenosyl-L-methionine-dependent methyltransferases"/>
    <property type="match status" value="1"/>
</dbReference>
<dbReference type="EMBL" id="JAATWM020000050">
    <property type="protein sequence ID" value="KAF9870780.1"/>
    <property type="molecule type" value="Genomic_DNA"/>
</dbReference>
<keyword evidence="5" id="KW-0175">Coiled coil</keyword>
<dbReference type="EC" id="2.1.1.220" evidence="1"/>
<dbReference type="InterPro" id="IPR002110">
    <property type="entry name" value="Ankyrin_rpt"/>
</dbReference>
<dbReference type="GO" id="GO:0031515">
    <property type="term" value="C:tRNA (m1A) methyltransferase complex"/>
    <property type="evidence" value="ECO:0007669"/>
    <property type="project" value="InterPro"/>
</dbReference>
<dbReference type="InterPro" id="IPR036770">
    <property type="entry name" value="Ankyrin_rpt-contain_sf"/>
</dbReference>
<dbReference type="Gene3D" id="3.40.50.150">
    <property type="entry name" value="Vaccinia Virus protein VP39"/>
    <property type="match status" value="1"/>
</dbReference>
<dbReference type="SMART" id="SM00248">
    <property type="entry name" value="ANK"/>
    <property type="match status" value="8"/>
</dbReference>
<dbReference type="InterPro" id="IPR014816">
    <property type="entry name" value="tRNA_MeTrfase_Gcd14"/>
</dbReference>
<feature type="compositionally biased region" description="Polar residues" evidence="6">
    <location>
        <begin position="693"/>
        <end position="702"/>
    </location>
</feature>
<organism evidence="7 8">
    <name type="scientific">Colletotrichum karsti</name>
    <dbReference type="NCBI Taxonomy" id="1095194"/>
    <lineage>
        <taxon>Eukaryota</taxon>
        <taxon>Fungi</taxon>
        <taxon>Dikarya</taxon>
        <taxon>Ascomycota</taxon>
        <taxon>Pezizomycotina</taxon>
        <taxon>Sordariomycetes</taxon>
        <taxon>Hypocreomycetidae</taxon>
        <taxon>Glomerellales</taxon>
        <taxon>Glomerellaceae</taxon>
        <taxon>Colletotrichum</taxon>
        <taxon>Colletotrichum boninense species complex</taxon>
    </lineage>
</organism>
<evidence type="ECO:0000256" key="5">
    <source>
        <dbReference type="SAM" id="Coils"/>
    </source>
</evidence>
<accession>A0A9P6LFP2</accession>
<feature type="coiled-coil region" evidence="5">
    <location>
        <begin position="960"/>
        <end position="987"/>
    </location>
</feature>
<dbReference type="Proteomes" id="UP000781932">
    <property type="component" value="Unassembled WGS sequence"/>
</dbReference>
<feature type="repeat" description="ANK" evidence="4">
    <location>
        <begin position="769"/>
        <end position="801"/>
    </location>
</feature>
<dbReference type="Gene3D" id="1.25.40.20">
    <property type="entry name" value="Ankyrin repeat-containing domain"/>
    <property type="match status" value="3"/>
</dbReference>
<dbReference type="GeneID" id="62167467"/>
<protein>
    <recommendedName>
        <fullName evidence="2">tRNA (adenine(58)-N(1))-methyltransferase catalytic subunit TRM61</fullName>
        <ecNumber evidence="1">2.1.1.220</ecNumber>
    </recommendedName>
    <alternativeName>
        <fullName evidence="3">tRNA(m1A58)-methyltransferase subunit TRM61</fullName>
    </alternativeName>
</protein>
<evidence type="ECO:0000256" key="3">
    <source>
        <dbReference type="ARBA" id="ARBA00033309"/>
    </source>
</evidence>